<sequence>MLMSNANRAKRKSRRLDEAKGKEFANVYFKVEYGERISEFDSYAKNQRKERKDGKIGGECKKIVNSRYLEDGQEVKAVQR</sequence>
<dbReference type="AlphaFoldDB" id="A0A8X8BD23"/>
<dbReference type="EMBL" id="JAAMPC010000001">
    <property type="protein sequence ID" value="KAG2330232.1"/>
    <property type="molecule type" value="Genomic_DNA"/>
</dbReference>
<evidence type="ECO:0000313" key="1">
    <source>
        <dbReference type="EMBL" id="KAG2330232.1"/>
    </source>
</evidence>
<gene>
    <name evidence="1" type="ORF">Bca52824_001412</name>
</gene>
<comment type="caution">
    <text evidence="1">The sequence shown here is derived from an EMBL/GenBank/DDBJ whole genome shotgun (WGS) entry which is preliminary data.</text>
</comment>
<accession>A0A8X8BD23</accession>
<keyword evidence="2" id="KW-1185">Reference proteome</keyword>
<proteinExistence type="predicted"/>
<name>A0A8X8BD23_BRACI</name>
<protein>
    <submittedName>
        <fullName evidence="1">Uncharacterized protein</fullName>
    </submittedName>
</protein>
<organism evidence="1 2">
    <name type="scientific">Brassica carinata</name>
    <name type="common">Ethiopian mustard</name>
    <name type="synonym">Abyssinian cabbage</name>
    <dbReference type="NCBI Taxonomy" id="52824"/>
    <lineage>
        <taxon>Eukaryota</taxon>
        <taxon>Viridiplantae</taxon>
        <taxon>Streptophyta</taxon>
        <taxon>Embryophyta</taxon>
        <taxon>Tracheophyta</taxon>
        <taxon>Spermatophyta</taxon>
        <taxon>Magnoliopsida</taxon>
        <taxon>eudicotyledons</taxon>
        <taxon>Gunneridae</taxon>
        <taxon>Pentapetalae</taxon>
        <taxon>rosids</taxon>
        <taxon>malvids</taxon>
        <taxon>Brassicales</taxon>
        <taxon>Brassicaceae</taxon>
        <taxon>Brassiceae</taxon>
        <taxon>Brassica</taxon>
    </lineage>
</organism>
<reference evidence="1 2" key="1">
    <citation type="submission" date="2020-02" db="EMBL/GenBank/DDBJ databases">
        <authorList>
            <person name="Ma Q."/>
            <person name="Huang Y."/>
            <person name="Song X."/>
            <person name="Pei D."/>
        </authorList>
    </citation>
    <scope>NUCLEOTIDE SEQUENCE [LARGE SCALE GENOMIC DNA]</scope>
    <source>
        <strain evidence="1">Sxm20200214</strain>
        <tissue evidence="1">Leaf</tissue>
    </source>
</reference>
<dbReference type="Proteomes" id="UP000886595">
    <property type="component" value="Unassembled WGS sequence"/>
</dbReference>
<evidence type="ECO:0000313" key="2">
    <source>
        <dbReference type="Proteomes" id="UP000886595"/>
    </source>
</evidence>